<dbReference type="Proteomes" id="UP000292957">
    <property type="component" value="Unassembled WGS sequence"/>
</dbReference>
<evidence type="ECO:0000313" key="1">
    <source>
        <dbReference type="EMBL" id="TBU21473.1"/>
    </source>
</evidence>
<accession>A0A4V2JYK4</accession>
<name>A0A4V2JYK4_9APHY</name>
<sequence>MRCSSEIICPLWLLYPFRSLFVRSGIIDPRSVQTPTPHTYRAFNMCSLLCAMQRRCHRVRCCTASSAIVAITSVFSRIDASYPAEAITNLRF</sequence>
<protein>
    <submittedName>
        <fullName evidence="1">Uncharacterized protein</fullName>
    </submittedName>
</protein>
<dbReference type="AlphaFoldDB" id="A0A4V2JYK4"/>
<gene>
    <name evidence="1" type="ORF">BD311DRAFT_772053</name>
</gene>
<reference evidence="1" key="1">
    <citation type="submission" date="2019-01" db="EMBL/GenBank/DDBJ databases">
        <title>Draft genome sequences of three monokaryotic isolates of the white-rot basidiomycete fungus Dichomitus squalens.</title>
        <authorList>
            <consortium name="DOE Joint Genome Institute"/>
            <person name="Lopez S.C."/>
            <person name="Andreopoulos B."/>
            <person name="Pangilinan J."/>
            <person name="Lipzen A."/>
            <person name="Riley R."/>
            <person name="Ahrendt S."/>
            <person name="Ng V."/>
            <person name="Barry K."/>
            <person name="Daum C."/>
            <person name="Grigoriev I.V."/>
            <person name="Hilden K.S."/>
            <person name="Makela M.R."/>
            <person name="de Vries R.P."/>
        </authorList>
    </citation>
    <scope>NUCLEOTIDE SEQUENCE [LARGE SCALE GENOMIC DNA]</scope>
    <source>
        <strain evidence="1">OM18370.1</strain>
    </source>
</reference>
<organism evidence="1">
    <name type="scientific">Dichomitus squalens</name>
    <dbReference type="NCBI Taxonomy" id="114155"/>
    <lineage>
        <taxon>Eukaryota</taxon>
        <taxon>Fungi</taxon>
        <taxon>Dikarya</taxon>
        <taxon>Basidiomycota</taxon>
        <taxon>Agaricomycotina</taxon>
        <taxon>Agaricomycetes</taxon>
        <taxon>Polyporales</taxon>
        <taxon>Polyporaceae</taxon>
        <taxon>Dichomitus</taxon>
    </lineage>
</organism>
<dbReference type="EMBL" id="ML143603">
    <property type="protein sequence ID" value="TBU21473.1"/>
    <property type="molecule type" value="Genomic_DNA"/>
</dbReference>
<proteinExistence type="predicted"/>